<dbReference type="InterPro" id="IPR044156">
    <property type="entry name" value="Galectin-like"/>
</dbReference>
<dbReference type="PANTHER" id="PTHR11346:SF176">
    <property type="entry name" value="32 KDA BETA-GALACTOSIDE-BINDING LECTIN LEC-3"/>
    <property type="match status" value="1"/>
</dbReference>
<name>A0A8J5JLL6_HOMAM</name>
<dbReference type="PROSITE" id="PS51304">
    <property type="entry name" value="GALECTIN"/>
    <property type="match status" value="1"/>
</dbReference>
<dbReference type="PANTHER" id="PTHR11346">
    <property type="entry name" value="GALECTIN"/>
    <property type="match status" value="1"/>
</dbReference>
<comment type="caution">
    <text evidence="5">The sequence shown here is derived from an EMBL/GenBank/DDBJ whole genome shotgun (WGS) entry which is preliminary data.</text>
</comment>
<keyword evidence="6" id="KW-1185">Reference proteome</keyword>
<gene>
    <name evidence="5" type="primary">Lgal-L</name>
    <name evidence="5" type="ORF">Hamer_G006577</name>
</gene>
<sequence>MAAPIYNPGAPYLAPIPGGFSPGKIAHVTGTFTTNANSFILKLQSGPTGDPTDEIGLCMYGRVVEGVVGRNSFTRAMGWGQEEATNTLALARGQNFDVTIMCDPINFKIAINHDHFAEFNHRTNPATMTYLNIASTSQDMNLACVWIEDSSPPPYAQMAPVGPHYPPISGYEPPPPYSGGPGYSQPFPNQQMYQQSAPPGQYGQAPPPQHSSGSSGKGMLGMVAGAGTAVAGALGASHLIGKSKTNGGYPSSGGSGGGLLNKALGMGGAVGGASMLGGSKGMMGGKAMKYGVPLAGLGALGAGGYMMSKGIGHGFHGSSSSSSGGSSEEE</sequence>
<dbReference type="GO" id="GO:0016936">
    <property type="term" value="F:galactoside binding"/>
    <property type="evidence" value="ECO:0007669"/>
    <property type="project" value="TreeGrafter"/>
</dbReference>
<dbReference type="CDD" id="cd00070">
    <property type="entry name" value="GLECT"/>
    <property type="match status" value="1"/>
</dbReference>
<dbReference type="OrthoDB" id="6251307at2759"/>
<evidence type="ECO:0000259" key="4">
    <source>
        <dbReference type="PROSITE" id="PS51304"/>
    </source>
</evidence>
<dbReference type="SMART" id="SM00276">
    <property type="entry name" value="GLECT"/>
    <property type="match status" value="1"/>
</dbReference>
<feature type="domain" description="Galectin" evidence="4">
    <location>
        <begin position="12"/>
        <end position="148"/>
    </location>
</feature>
<evidence type="ECO:0000256" key="2">
    <source>
        <dbReference type="RuleBase" id="RU102079"/>
    </source>
</evidence>
<dbReference type="Proteomes" id="UP000747542">
    <property type="component" value="Unassembled WGS sequence"/>
</dbReference>
<organism evidence="5 6">
    <name type="scientific">Homarus americanus</name>
    <name type="common">American lobster</name>
    <dbReference type="NCBI Taxonomy" id="6706"/>
    <lineage>
        <taxon>Eukaryota</taxon>
        <taxon>Metazoa</taxon>
        <taxon>Ecdysozoa</taxon>
        <taxon>Arthropoda</taxon>
        <taxon>Crustacea</taxon>
        <taxon>Multicrustacea</taxon>
        <taxon>Malacostraca</taxon>
        <taxon>Eumalacostraca</taxon>
        <taxon>Eucarida</taxon>
        <taxon>Decapoda</taxon>
        <taxon>Pleocyemata</taxon>
        <taxon>Astacidea</taxon>
        <taxon>Nephropoidea</taxon>
        <taxon>Nephropidae</taxon>
        <taxon>Homarus</taxon>
    </lineage>
</organism>
<evidence type="ECO:0000313" key="6">
    <source>
        <dbReference type="Proteomes" id="UP000747542"/>
    </source>
</evidence>
<dbReference type="AlphaFoldDB" id="A0A8J5JLL6"/>
<dbReference type="SMART" id="SM00908">
    <property type="entry name" value="Gal-bind_lectin"/>
    <property type="match status" value="1"/>
</dbReference>
<evidence type="ECO:0000256" key="1">
    <source>
        <dbReference type="ARBA" id="ARBA00022734"/>
    </source>
</evidence>
<dbReference type="GO" id="GO:0030246">
    <property type="term" value="F:carbohydrate binding"/>
    <property type="evidence" value="ECO:0007669"/>
    <property type="project" value="UniProtKB-UniRule"/>
</dbReference>
<dbReference type="EMBL" id="JAHLQT010039062">
    <property type="protein sequence ID" value="KAG7156598.1"/>
    <property type="molecule type" value="Genomic_DNA"/>
</dbReference>
<feature type="region of interest" description="Disordered" evidence="3">
    <location>
        <begin position="166"/>
        <end position="218"/>
    </location>
</feature>
<proteinExistence type="predicted"/>
<reference evidence="5" key="1">
    <citation type="journal article" date="2021" name="Sci. Adv.">
        <title>The American lobster genome reveals insights on longevity, neural, and immune adaptations.</title>
        <authorList>
            <person name="Polinski J.M."/>
            <person name="Zimin A.V."/>
            <person name="Clark K.F."/>
            <person name="Kohn A.B."/>
            <person name="Sadowski N."/>
            <person name="Timp W."/>
            <person name="Ptitsyn A."/>
            <person name="Khanna P."/>
            <person name="Romanova D.Y."/>
            <person name="Williams P."/>
            <person name="Greenwood S.J."/>
            <person name="Moroz L.L."/>
            <person name="Walt D.R."/>
            <person name="Bodnar A.G."/>
        </authorList>
    </citation>
    <scope>NUCLEOTIDE SEQUENCE</scope>
    <source>
        <strain evidence="5">GMGI-L3</strain>
    </source>
</reference>
<protein>
    <recommendedName>
        <fullName evidence="2">Galectin</fullName>
    </recommendedName>
</protein>
<accession>A0A8J5JLL6</accession>
<dbReference type="InterPro" id="IPR001079">
    <property type="entry name" value="Galectin_CRD"/>
</dbReference>
<evidence type="ECO:0000256" key="3">
    <source>
        <dbReference type="SAM" id="MobiDB-lite"/>
    </source>
</evidence>
<evidence type="ECO:0000313" key="5">
    <source>
        <dbReference type="EMBL" id="KAG7156598.1"/>
    </source>
</evidence>
<keyword evidence="1 2" id="KW-0430">Lectin</keyword>
<feature type="compositionally biased region" description="Low complexity" evidence="3">
    <location>
        <begin position="183"/>
        <end position="204"/>
    </location>
</feature>
<dbReference type="Pfam" id="PF00337">
    <property type="entry name" value="Gal-bind_lectin"/>
    <property type="match status" value="1"/>
</dbReference>